<evidence type="ECO:0000313" key="7">
    <source>
        <dbReference type="Proteomes" id="UP000484076"/>
    </source>
</evidence>
<feature type="domain" description="NlpC/P60" evidence="5">
    <location>
        <begin position="150"/>
        <end position="271"/>
    </location>
</feature>
<evidence type="ECO:0000256" key="3">
    <source>
        <dbReference type="ARBA" id="ARBA00022801"/>
    </source>
</evidence>
<reference evidence="6" key="1">
    <citation type="submission" date="2020-05" db="EMBL/GenBank/DDBJ databases">
        <title>Fertoebacter nigrum gen. nov., sp. nov., a new member of the family Rhodobacteraceae.</title>
        <authorList>
            <person name="Szuroczki S."/>
            <person name="Abbaszade G."/>
            <person name="Buni D."/>
            <person name="Schumann P."/>
            <person name="Toth E."/>
        </authorList>
    </citation>
    <scope>NUCLEOTIDE SEQUENCE</scope>
    <source>
        <strain evidence="6">RG-N-1a</strain>
    </source>
</reference>
<evidence type="ECO:0000256" key="2">
    <source>
        <dbReference type="ARBA" id="ARBA00022670"/>
    </source>
</evidence>
<keyword evidence="7" id="KW-1185">Reference proteome</keyword>
<dbReference type="EMBL" id="WHUT02000005">
    <property type="protein sequence ID" value="NUB44671.1"/>
    <property type="molecule type" value="Genomic_DNA"/>
</dbReference>
<evidence type="ECO:0000313" key="6">
    <source>
        <dbReference type="EMBL" id="NUB44671.1"/>
    </source>
</evidence>
<organism evidence="6 7">
    <name type="scientific">Fertoeibacter niger</name>
    <dbReference type="NCBI Taxonomy" id="2656921"/>
    <lineage>
        <taxon>Bacteria</taxon>
        <taxon>Pseudomonadati</taxon>
        <taxon>Pseudomonadota</taxon>
        <taxon>Alphaproteobacteria</taxon>
        <taxon>Rhodobacterales</taxon>
        <taxon>Paracoccaceae</taxon>
        <taxon>Fertoeibacter</taxon>
    </lineage>
</organism>
<keyword evidence="4" id="KW-0788">Thiol protease</keyword>
<dbReference type="Pfam" id="PF00877">
    <property type="entry name" value="NLPC_P60"/>
    <property type="match status" value="1"/>
</dbReference>
<gene>
    <name evidence="6" type="ORF">GEU84_009775</name>
</gene>
<name>A0A8X8H7B9_9RHOB</name>
<dbReference type="InterPro" id="IPR000064">
    <property type="entry name" value="NLP_P60_dom"/>
</dbReference>
<dbReference type="PANTHER" id="PTHR47359:SF3">
    <property type="entry name" value="NLP_P60 DOMAIN-CONTAINING PROTEIN-RELATED"/>
    <property type="match status" value="1"/>
</dbReference>
<evidence type="ECO:0000256" key="1">
    <source>
        <dbReference type="ARBA" id="ARBA00007074"/>
    </source>
</evidence>
<evidence type="ECO:0000259" key="5">
    <source>
        <dbReference type="PROSITE" id="PS51935"/>
    </source>
</evidence>
<keyword evidence="3" id="KW-0378">Hydrolase</keyword>
<dbReference type="PANTHER" id="PTHR47359">
    <property type="entry name" value="PEPTIDOGLYCAN DL-ENDOPEPTIDASE CWLO"/>
    <property type="match status" value="1"/>
</dbReference>
<protein>
    <submittedName>
        <fullName evidence="6">C40 family peptidase</fullName>
    </submittedName>
</protein>
<sequence>MDSRLTPATARVAHESLRGRVEAARYTPGEVAEVVVPLADLLAAPDGARDRQVLLGDGFTVIDREHGFAFGQAAKDGYCGWLRETVLGPPVGPTHWVAAPASHIYRAPRVQAQETASLSLGARVRVTGTSGAFAETPLGFVPSAHLRPIGDWFTDPVDVAHQFLGSPYLWGGNSRAGLDCSGLVQAALLACGWPCPADSDLQLALGQPVDQTGLMRGDLIFWKGHVAMIVDGEMMIHATAHGMTTRLEPTARAIARIAAQGGGPVTACRRP</sequence>
<dbReference type="Pfam" id="PF18348">
    <property type="entry name" value="SH3_16"/>
    <property type="match status" value="1"/>
</dbReference>
<accession>A0A8X8H7B9</accession>
<dbReference type="AlphaFoldDB" id="A0A8X8H7B9"/>
<evidence type="ECO:0000256" key="4">
    <source>
        <dbReference type="ARBA" id="ARBA00022807"/>
    </source>
</evidence>
<dbReference type="PROSITE" id="PS51935">
    <property type="entry name" value="NLPC_P60"/>
    <property type="match status" value="1"/>
</dbReference>
<dbReference type="Gene3D" id="3.90.1720.10">
    <property type="entry name" value="endopeptidase domain like (from Nostoc punctiforme)"/>
    <property type="match status" value="1"/>
</dbReference>
<comment type="similarity">
    <text evidence="1">Belongs to the peptidase C40 family.</text>
</comment>
<dbReference type="InterPro" id="IPR051794">
    <property type="entry name" value="PG_Endopeptidase_C40"/>
</dbReference>
<dbReference type="InterPro" id="IPR041382">
    <property type="entry name" value="SH3_16"/>
</dbReference>
<dbReference type="InterPro" id="IPR038765">
    <property type="entry name" value="Papain-like_cys_pep_sf"/>
</dbReference>
<dbReference type="GO" id="GO:0008234">
    <property type="term" value="F:cysteine-type peptidase activity"/>
    <property type="evidence" value="ECO:0007669"/>
    <property type="project" value="UniProtKB-KW"/>
</dbReference>
<comment type="caution">
    <text evidence="6">The sequence shown here is derived from an EMBL/GenBank/DDBJ whole genome shotgun (WGS) entry which is preliminary data.</text>
</comment>
<dbReference type="Proteomes" id="UP000484076">
    <property type="component" value="Unassembled WGS sequence"/>
</dbReference>
<dbReference type="GO" id="GO:0006508">
    <property type="term" value="P:proteolysis"/>
    <property type="evidence" value="ECO:0007669"/>
    <property type="project" value="UniProtKB-KW"/>
</dbReference>
<proteinExistence type="inferred from homology"/>
<dbReference type="RefSeq" id="WP_152825945.1">
    <property type="nucleotide sequence ID" value="NZ_WHUT02000005.1"/>
</dbReference>
<keyword evidence="2" id="KW-0645">Protease</keyword>
<dbReference type="SUPFAM" id="SSF54001">
    <property type="entry name" value="Cysteine proteinases"/>
    <property type="match status" value="1"/>
</dbReference>